<accession>A0A1B8TTZ9</accession>
<gene>
    <name evidence="4" type="ORF">LPB3_12880</name>
</gene>
<keyword evidence="2" id="KW-0732">Signal</keyword>
<reference evidence="5" key="1">
    <citation type="submission" date="2016-02" db="EMBL/GenBank/DDBJ databases">
        <authorList>
            <person name="Shin S.-K."/>
            <person name="Yi H."/>
            <person name="Kim E."/>
        </authorList>
    </citation>
    <scope>NUCLEOTIDE SEQUENCE [LARGE SCALE GENOMIC DNA]</scope>
    <source>
        <strain evidence="5">LPB0003</strain>
    </source>
</reference>
<dbReference type="NCBIfam" id="TIGR04183">
    <property type="entry name" value="Por_Secre_tail"/>
    <property type="match status" value="1"/>
</dbReference>
<dbReference type="KEGG" id="pob:LPB03_12865"/>
<keyword evidence="5" id="KW-1185">Reference proteome</keyword>
<dbReference type="PROSITE" id="PS51762">
    <property type="entry name" value="GH16_2"/>
    <property type="match status" value="1"/>
</dbReference>
<evidence type="ECO:0000259" key="3">
    <source>
        <dbReference type="PROSITE" id="PS51762"/>
    </source>
</evidence>
<evidence type="ECO:0000313" key="4">
    <source>
        <dbReference type="EMBL" id="OBY63018.1"/>
    </source>
</evidence>
<dbReference type="Pfam" id="PF00722">
    <property type="entry name" value="Glyco_hydro_16"/>
    <property type="match status" value="1"/>
</dbReference>
<dbReference type="OrthoDB" id="1194449at2"/>
<dbReference type="EMBL" id="LSFM01000023">
    <property type="protein sequence ID" value="OBY63018.1"/>
    <property type="molecule type" value="Genomic_DNA"/>
</dbReference>
<dbReference type="SUPFAM" id="SSF49899">
    <property type="entry name" value="Concanavalin A-like lectins/glucanases"/>
    <property type="match status" value="1"/>
</dbReference>
<comment type="similarity">
    <text evidence="1">Belongs to the glycosyl hydrolase 16 family.</text>
</comment>
<dbReference type="RefSeq" id="WP_065319995.1">
    <property type="nucleotide sequence ID" value="NZ_CP017477.1"/>
</dbReference>
<feature type="domain" description="GH16" evidence="3">
    <location>
        <begin position="26"/>
        <end position="262"/>
    </location>
</feature>
<dbReference type="Gene3D" id="2.60.120.200">
    <property type="match status" value="1"/>
</dbReference>
<sequence length="357" mass="40526">MKPKFISIFITVFFCTIAISQTTYIENFNSKGYPDNLPNGSYWLFYNDIHPIQNNWDAFIPGDGNAYITVDADKSNDTDLTYPYQAIVFGGIEENHRLEVRMKGAAVDGGLAAFIFTYTQTGSIFNEVDIEVVAQDLQSGIPAHDIFPPNGWTDARFNTWRNANEFTEVPFTGSQKPVIDANNNKVSLIDNEFHTYTIDWREDKVDFFIDDVLQESFNTNIATGWSEVIIGYRNLPWSGDFRWSGEHTMVIDYFKIEPLEALRALGTDFVNAKLEPEISVYPNPTKDKISIIIAKNSKAQKIELMNAISSKVIQIKDFETETNLPIVADITNYAKGVYFLKTTLNNGRIITKKIIKL</sequence>
<proteinExistence type="inferred from homology"/>
<evidence type="ECO:0000256" key="2">
    <source>
        <dbReference type="ARBA" id="ARBA00022729"/>
    </source>
</evidence>
<evidence type="ECO:0000313" key="5">
    <source>
        <dbReference type="Proteomes" id="UP000092584"/>
    </source>
</evidence>
<evidence type="ECO:0000256" key="1">
    <source>
        <dbReference type="ARBA" id="ARBA00006865"/>
    </source>
</evidence>
<dbReference type="STRING" id="1774273.LPB03_12865"/>
<comment type="caution">
    <text evidence="4">The sequence shown here is derived from an EMBL/GenBank/DDBJ whole genome shotgun (WGS) entry which is preliminary data.</text>
</comment>
<dbReference type="Pfam" id="PF18962">
    <property type="entry name" value="Por_Secre_tail"/>
    <property type="match status" value="1"/>
</dbReference>
<dbReference type="Proteomes" id="UP000092584">
    <property type="component" value="Unassembled WGS sequence"/>
</dbReference>
<dbReference type="GO" id="GO:0004553">
    <property type="term" value="F:hydrolase activity, hydrolyzing O-glycosyl compounds"/>
    <property type="evidence" value="ECO:0007669"/>
    <property type="project" value="InterPro"/>
</dbReference>
<dbReference type="InterPro" id="IPR000757">
    <property type="entry name" value="Beta-glucanase-like"/>
</dbReference>
<protein>
    <recommendedName>
        <fullName evidence="3">GH16 domain-containing protein</fullName>
    </recommendedName>
</protein>
<dbReference type="AlphaFoldDB" id="A0A1B8TTZ9"/>
<dbReference type="InterPro" id="IPR013320">
    <property type="entry name" value="ConA-like_dom_sf"/>
</dbReference>
<organism evidence="4 5">
    <name type="scientific">Polaribacter vadi</name>
    <dbReference type="NCBI Taxonomy" id="1774273"/>
    <lineage>
        <taxon>Bacteria</taxon>
        <taxon>Pseudomonadati</taxon>
        <taxon>Bacteroidota</taxon>
        <taxon>Flavobacteriia</taxon>
        <taxon>Flavobacteriales</taxon>
        <taxon>Flavobacteriaceae</taxon>
    </lineage>
</organism>
<name>A0A1B8TTZ9_9FLAO</name>
<dbReference type="CDD" id="cd00413">
    <property type="entry name" value="Glyco_hydrolase_16"/>
    <property type="match status" value="1"/>
</dbReference>
<dbReference type="InterPro" id="IPR026444">
    <property type="entry name" value="Secre_tail"/>
</dbReference>
<dbReference type="GO" id="GO:0005975">
    <property type="term" value="P:carbohydrate metabolic process"/>
    <property type="evidence" value="ECO:0007669"/>
    <property type="project" value="InterPro"/>
</dbReference>